<sequence>MADPTVIQCASACTVTVVHELTFPLLEITHEQGEQIALAIVGVWAVAWGIRQVILTVRQSGATKEETES</sequence>
<comment type="caution">
    <text evidence="1">The sequence shown here is derived from an EMBL/GenBank/DDBJ whole genome shotgun (WGS) entry which is preliminary data.</text>
</comment>
<evidence type="ECO:0000313" key="1">
    <source>
        <dbReference type="EMBL" id="MBB4225605.1"/>
    </source>
</evidence>
<accession>A0A840FZE4</accession>
<gene>
    <name evidence="1" type="ORF">GGD71_006418</name>
</gene>
<dbReference type="RefSeq" id="WP_184642338.1">
    <property type="nucleotide sequence ID" value="NZ_JACIFZ010000013.1"/>
</dbReference>
<reference evidence="1 2" key="1">
    <citation type="submission" date="2020-08" db="EMBL/GenBank/DDBJ databases">
        <title>Genomic Encyclopedia of Type Strains, Phase IV (KMG-V): Genome sequencing to study the core and pangenomes of soil and plant-associated prokaryotes.</title>
        <authorList>
            <person name="Whitman W."/>
        </authorList>
    </citation>
    <scope>NUCLEOTIDE SEQUENCE [LARGE SCALE GENOMIC DNA]</scope>
    <source>
        <strain evidence="1 2">34/80</strain>
    </source>
</reference>
<proteinExistence type="predicted"/>
<dbReference type="Proteomes" id="UP000524450">
    <property type="component" value="Unassembled WGS sequence"/>
</dbReference>
<dbReference type="AlphaFoldDB" id="A0A840FZE4"/>
<dbReference type="EMBL" id="JACIFZ010000013">
    <property type="protein sequence ID" value="MBB4225605.1"/>
    <property type="molecule type" value="Genomic_DNA"/>
</dbReference>
<evidence type="ECO:0000313" key="2">
    <source>
        <dbReference type="Proteomes" id="UP000524450"/>
    </source>
</evidence>
<organism evidence="1 2">
    <name type="scientific">Variovorax guangxiensis</name>
    <dbReference type="NCBI Taxonomy" id="1775474"/>
    <lineage>
        <taxon>Bacteria</taxon>
        <taxon>Pseudomonadati</taxon>
        <taxon>Pseudomonadota</taxon>
        <taxon>Betaproteobacteria</taxon>
        <taxon>Burkholderiales</taxon>
        <taxon>Comamonadaceae</taxon>
        <taxon>Variovorax</taxon>
    </lineage>
</organism>
<name>A0A840FZE4_9BURK</name>
<protein>
    <submittedName>
        <fullName evidence="1">Uncharacterized protein</fullName>
    </submittedName>
</protein>